<reference evidence="3 4" key="2">
    <citation type="journal article" date="2019" name="G3 (Bethesda)">
        <title>Hybrid Assembly of the Genome of the Entomopathogenic Nematode Steinernema carpocapsae Identifies the X-Chromosome.</title>
        <authorList>
            <person name="Serra L."/>
            <person name="Macchietto M."/>
            <person name="Macias-Munoz A."/>
            <person name="McGill C.J."/>
            <person name="Rodriguez I.M."/>
            <person name="Rodriguez B."/>
            <person name="Murad R."/>
            <person name="Mortazavi A."/>
        </authorList>
    </citation>
    <scope>NUCLEOTIDE SEQUENCE [LARGE SCALE GENOMIC DNA]</scope>
    <source>
        <strain evidence="3 4">ALL</strain>
    </source>
</reference>
<accession>A0A4U5M3S4</accession>
<dbReference type="Proteomes" id="UP000298663">
    <property type="component" value="Unassembled WGS sequence"/>
</dbReference>
<feature type="transmembrane region" description="Helical" evidence="1">
    <location>
        <begin position="110"/>
        <end position="132"/>
    </location>
</feature>
<keyword evidence="1" id="KW-0472">Membrane</keyword>
<feature type="domain" description="DUF7087" evidence="2">
    <location>
        <begin position="3"/>
        <end position="134"/>
    </location>
</feature>
<dbReference type="Pfam" id="PF23346">
    <property type="entry name" value="DUF7087"/>
    <property type="match status" value="1"/>
</dbReference>
<keyword evidence="4" id="KW-1185">Reference proteome</keyword>
<dbReference type="PANTHER" id="PTHR36940">
    <property type="entry name" value="PROTEIN CBG20338"/>
    <property type="match status" value="1"/>
</dbReference>
<evidence type="ECO:0000259" key="2">
    <source>
        <dbReference type="Pfam" id="PF23346"/>
    </source>
</evidence>
<proteinExistence type="predicted"/>
<reference evidence="3 4" key="1">
    <citation type="journal article" date="2015" name="Genome Biol.">
        <title>Comparative genomics of Steinernema reveals deeply conserved gene regulatory networks.</title>
        <authorList>
            <person name="Dillman A.R."/>
            <person name="Macchietto M."/>
            <person name="Porter C.F."/>
            <person name="Rogers A."/>
            <person name="Williams B."/>
            <person name="Antoshechkin I."/>
            <person name="Lee M.M."/>
            <person name="Goodwin Z."/>
            <person name="Lu X."/>
            <person name="Lewis E.E."/>
            <person name="Goodrich-Blair H."/>
            <person name="Stock S.P."/>
            <person name="Adams B.J."/>
            <person name="Sternberg P.W."/>
            <person name="Mortazavi A."/>
        </authorList>
    </citation>
    <scope>NUCLEOTIDE SEQUENCE [LARGE SCALE GENOMIC DNA]</scope>
    <source>
        <strain evidence="3 4">ALL</strain>
    </source>
</reference>
<keyword evidence="1" id="KW-0812">Transmembrane</keyword>
<dbReference type="AlphaFoldDB" id="A0A4U5M3S4"/>
<feature type="transmembrane region" description="Helical" evidence="1">
    <location>
        <begin position="35"/>
        <end position="59"/>
    </location>
</feature>
<sequence length="144" mass="15539">MGFDYEELVPKLRQAGMAASGLQLFVLFMESNSVGVAGVFFQFLLLLAEFGIFAFNLYNHVDSRKELHKAVRAQEPQEKAQHAALVGGAFVLAVLLHLCSSDLSSGLSTFLFTTADYVAMGVGFANLCIDVIEGAKGLTETKEA</sequence>
<keyword evidence="1" id="KW-1133">Transmembrane helix</keyword>
<dbReference type="OrthoDB" id="10509909at2759"/>
<protein>
    <recommendedName>
        <fullName evidence="2">DUF7087 domain-containing protein</fullName>
    </recommendedName>
</protein>
<evidence type="ECO:0000256" key="1">
    <source>
        <dbReference type="SAM" id="Phobius"/>
    </source>
</evidence>
<dbReference type="PANTHER" id="PTHR36940:SF3">
    <property type="entry name" value="PROTEIN CBG23643"/>
    <property type="match status" value="1"/>
</dbReference>
<evidence type="ECO:0000313" key="4">
    <source>
        <dbReference type="Proteomes" id="UP000298663"/>
    </source>
</evidence>
<dbReference type="InterPro" id="IPR055514">
    <property type="entry name" value="DUF7087"/>
</dbReference>
<feature type="transmembrane region" description="Helical" evidence="1">
    <location>
        <begin position="80"/>
        <end position="98"/>
    </location>
</feature>
<evidence type="ECO:0000313" key="3">
    <source>
        <dbReference type="EMBL" id="TKR63362.1"/>
    </source>
</evidence>
<name>A0A4U5M3S4_STECR</name>
<gene>
    <name evidence="3" type="ORF">L596_027202</name>
</gene>
<dbReference type="EMBL" id="AZBU02000010">
    <property type="protein sequence ID" value="TKR63362.1"/>
    <property type="molecule type" value="Genomic_DNA"/>
</dbReference>
<comment type="caution">
    <text evidence="3">The sequence shown here is derived from an EMBL/GenBank/DDBJ whole genome shotgun (WGS) entry which is preliminary data.</text>
</comment>
<organism evidence="3 4">
    <name type="scientific">Steinernema carpocapsae</name>
    <name type="common">Entomopathogenic nematode</name>
    <dbReference type="NCBI Taxonomy" id="34508"/>
    <lineage>
        <taxon>Eukaryota</taxon>
        <taxon>Metazoa</taxon>
        <taxon>Ecdysozoa</taxon>
        <taxon>Nematoda</taxon>
        <taxon>Chromadorea</taxon>
        <taxon>Rhabditida</taxon>
        <taxon>Tylenchina</taxon>
        <taxon>Panagrolaimomorpha</taxon>
        <taxon>Strongyloidoidea</taxon>
        <taxon>Steinernematidae</taxon>
        <taxon>Steinernema</taxon>
    </lineage>
</organism>